<reference evidence="2" key="1">
    <citation type="submission" date="2025-08" db="UniProtKB">
        <authorList>
            <consortium name="Ensembl"/>
        </authorList>
    </citation>
    <scope>IDENTIFICATION</scope>
</reference>
<protein>
    <recommendedName>
        <fullName evidence="1">Ig-like domain-containing protein</fullName>
    </recommendedName>
</protein>
<dbReference type="InterPro" id="IPR003598">
    <property type="entry name" value="Ig_sub2"/>
</dbReference>
<dbReference type="InterPro" id="IPR007110">
    <property type="entry name" value="Ig-like_dom"/>
</dbReference>
<dbReference type="Gene3D" id="2.60.40.10">
    <property type="entry name" value="Immunoglobulins"/>
    <property type="match status" value="2"/>
</dbReference>
<dbReference type="AlphaFoldDB" id="A0A3Q0SRJ5"/>
<dbReference type="InterPro" id="IPR036179">
    <property type="entry name" value="Ig-like_dom_sf"/>
</dbReference>
<keyword evidence="3" id="KW-1185">Reference proteome</keyword>
<proteinExistence type="predicted"/>
<dbReference type="PANTHER" id="PTHR47633">
    <property type="entry name" value="IMMUNOGLOBULIN"/>
    <property type="match status" value="1"/>
</dbReference>
<dbReference type="Proteomes" id="UP000261340">
    <property type="component" value="Unplaced"/>
</dbReference>
<dbReference type="SMART" id="SM00408">
    <property type="entry name" value="IGc2"/>
    <property type="match status" value="1"/>
</dbReference>
<dbReference type="InterPro" id="IPR013098">
    <property type="entry name" value="Ig_I-set"/>
</dbReference>
<dbReference type="Pfam" id="PF07679">
    <property type="entry name" value="I-set"/>
    <property type="match status" value="2"/>
</dbReference>
<evidence type="ECO:0000313" key="2">
    <source>
        <dbReference type="Ensembl" id="ENSACIP00000024348.1"/>
    </source>
</evidence>
<dbReference type="InterPro" id="IPR013783">
    <property type="entry name" value="Ig-like_fold"/>
</dbReference>
<feature type="domain" description="Ig-like" evidence="1">
    <location>
        <begin position="88"/>
        <end position="157"/>
    </location>
</feature>
<dbReference type="SUPFAM" id="SSF48726">
    <property type="entry name" value="Immunoglobulin"/>
    <property type="match status" value="2"/>
</dbReference>
<dbReference type="PROSITE" id="PS50835">
    <property type="entry name" value="IG_LIKE"/>
    <property type="match status" value="1"/>
</dbReference>
<evidence type="ECO:0000259" key="1">
    <source>
        <dbReference type="PROSITE" id="PS50835"/>
    </source>
</evidence>
<reference evidence="2" key="2">
    <citation type="submission" date="2025-09" db="UniProtKB">
        <authorList>
            <consortium name="Ensembl"/>
        </authorList>
    </citation>
    <scope>IDENTIFICATION</scope>
</reference>
<name>A0A3Q0SRJ5_AMPCI</name>
<dbReference type="Ensembl" id="ENSACIT00000024991.1">
    <property type="protein sequence ID" value="ENSACIP00000024348.1"/>
    <property type="gene ID" value="ENSACIG00000018898.1"/>
</dbReference>
<organism evidence="2 3">
    <name type="scientific">Amphilophus citrinellus</name>
    <name type="common">Midas cichlid</name>
    <name type="synonym">Cichlasoma citrinellum</name>
    <dbReference type="NCBI Taxonomy" id="61819"/>
    <lineage>
        <taxon>Eukaryota</taxon>
        <taxon>Metazoa</taxon>
        <taxon>Chordata</taxon>
        <taxon>Craniata</taxon>
        <taxon>Vertebrata</taxon>
        <taxon>Euteleostomi</taxon>
        <taxon>Actinopterygii</taxon>
        <taxon>Neopterygii</taxon>
        <taxon>Teleostei</taxon>
        <taxon>Neoteleostei</taxon>
        <taxon>Acanthomorphata</taxon>
        <taxon>Ovalentaria</taxon>
        <taxon>Cichlomorphae</taxon>
        <taxon>Cichliformes</taxon>
        <taxon>Cichlidae</taxon>
        <taxon>New World cichlids</taxon>
        <taxon>Cichlasomatinae</taxon>
        <taxon>Heroini</taxon>
        <taxon>Amphilophus</taxon>
    </lineage>
</organism>
<accession>A0A3Q0SRJ5</accession>
<sequence length="272" mass="29806">MRSHRIPYGSNTRFTLNIQAKPESEVKWFHNGKEIHQSNKYTMTNISGVLTLQIIKSGDEYPPSAHVPEMTKTEVYHVSSSKTKPTVPAKILTKPQSLTVEEGHTARFECDVDGEPAPSITWLREGAAVAPSARHHIVSSQYNSSFEITAVEMSDEAAGLLSTDPASLSFIMGVIIDSWTLYYLNANHHESAPYCRALRAHVTPGTSLLGQLTLDMVSLGTMDLNEGLDQMQLNQKPDYLWPPQPSCGGSFATPEGGAIRGWCSTGWATVCV</sequence>
<evidence type="ECO:0000313" key="3">
    <source>
        <dbReference type="Proteomes" id="UP000261340"/>
    </source>
</evidence>
<dbReference type="GeneTree" id="ENSGT01110000267173"/>